<comment type="subcellular location">
    <subcellularLocation>
        <location evidence="7">Cell inner membrane</location>
        <topology evidence="7">Multi-pass membrane protein</topology>
    </subcellularLocation>
    <subcellularLocation>
        <location evidence="1">Cell membrane</location>
        <topology evidence="1">Multi-pass membrane protein</topology>
    </subcellularLocation>
</comment>
<dbReference type="EMBL" id="FNEJ01000029">
    <property type="protein sequence ID" value="SDJ39358.1"/>
    <property type="molecule type" value="Genomic_DNA"/>
</dbReference>
<dbReference type="OrthoDB" id="4250245at2"/>
<gene>
    <name evidence="9" type="ORF">SAMN04487993_102915</name>
</gene>
<sequence>MQAYVEIMGKISVFLGKVCGVFYLAAIGLSLYEVGMRYLLGAPTSWTSETIMVLVATAWMLCVGAVTQQRRHITVTTMEILVGEALWNRMKKVAIVLSMIGVAGLLFMIWGPMVKVLKAPQTTGSAFDPYAPTYVKTMLVGSVALYFLQLLANLMTPAAKRPAPSGMGVE</sequence>
<dbReference type="STRING" id="555512.SAMN04487993_102915"/>
<comment type="similarity">
    <text evidence="7">Belongs to the TRAP transporter small permease family.</text>
</comment>
<feature type="domain" description="Tripartite ATP-independent periplasmic transporters DctQ component" evidence="8">
    <location>
        <begin position="28"/>
        <end position="156"/>
    </location>
</feature>
<keyword evidence="5 7" id="KW-1133">Transmembrane helix</keyword>
<evidence type="ECO:0000313" key="9">
    <source>
        <dbReference type="EMBL" id="SDJ39358.1"/>
    </source>
</evidence>
<feature type="transmembrane region" description="Helical" evidence="7">
    <location>
        <begin position="133"/>
        <end position="152"/>
    </location>
</feature>
<evidence type="ECO:0000256" key="6">
    <source>
        <dbReference type="ARBA" id="ARBA00023136"/>
    </source>
</evidence>
<keyword evidence="6 7" id="KW-0472">Membrane</keyword>
<comment type="function">
    <text evidence="7">Part of the tripartite ATP-independent periplasmic (TRAP) transport system.</text>
</comment>
<name>A0A1G8TCX0_9RHOB</name>
<keyword evidence="4 7" id="KW-0812">Transmembrane</keyword>
<dbReference type="InterPro" id="IPR055348">
    <property type="entry name" value="DctQ"/>
</dbReference>
<dbReference type="AlphaFoldDB" id="A0A1G8TCX0"/>
<keyword evidence="3" id="KW-1003">Cell membrane</keyword>
<evidence type="ECO:0000256" key="7">
    <source>
        <dbReference type="RuleBase" id="RU369079"/>
    </source>
</evidence>
<reference evidence="9 10" key="1">
    <citation type="submission" date="2016-10" db="EMBL/GenBank/DDBJ databases">
        <authorList>
            <person name="de Groot N.N."/>
        </authorList>
    </citation>
    <scope>NUCLEOTIDE SEQUENCE [LARGE SCALE GENOMIC DNA]</scope>
    <source>
        <strain evidence="9 10">DSM 26424</strain>
    </source>
</reference>
<feature type="transmembrane region" description="Helical" evidence="7">
    <location>
        <begin position="12"/>
        <end position="31"/>
    </location>
</feature>
<dbReference type="Pfam" id="PF04290">
    <property type="entry name" value="DctQ"/>
    <property type="match status" value="1"/>
</dbReference>
<keyword evidence="2 7" id="KW-0813">Transport</keyword>
<evidence type="ECO:0000256" key="2">
    <source>
        <dbReference type="ARBA" id="ARBA00022448"/>
    </source>
</evidence>
<keyword evidence="10" id="KW-1185">Reference proteome</keyword>
<dbReference type="Proteomes" id="UP000199093">
    <property type="component" value="Unassembled WGS sequence"/>
</dbReference>
<comment type="subunit">
    <text evidence="7">The complex comprises the extracytoplasmic solute receptor protein and the two transmembrane proteins.</text>
</comment>
<evidence type="ECO:0000256" key="3">
    <source>
        <dbReference type="ARBA" id="ARBA00022475"/>
    </source>
</evidence>
<evidence type="ECO:0000256" key="1">
    <source>
        <dbReference type="ARBA" id="ARBA00004651"/>
    </source>
</evidence>
<dbReference type="RefSeq" id="WP_089851492.1">
    <property type="nucleotide sequence ID" value="NZ_FNEJ01000029.1"/>
</dbReference>
<evidence type="ECO:0000313" key="10">
    <source>
        <dbReference type="Proteomes" id="UP000199093"/>
    </source>
</evidence>
<proteinExistence type="inferred from homology"/>
<evidence type="ECO:0000256" key="4">
    <source>
        <dbReference type="ARBA" id="ARBA00022692"/>
    </source>
</evidence>
<dbReference type="GO" id="GO:0005886">
    <property type="term" value="C:plasma membrane"/>
    <property type="evidence" value="ECO:0007669"/>
    <property type="project" value="UniProtKB-SubCell"/>
</dbReference>
<evidence type="ECO:0000259" key="8">
    <source>
        <dbReference type="Pfam" id="PF04290"/>
    </source>
</evidence>
<protein>
    <recommendedName>
        <fullName evidence="7">TRAP transporter small permease protein</fullName>
    </recommendedName>
</protein>
<dbReference type="GO" id="GO:0022857">
    <property type="term" value="F:transmembrane transporter activity"/>
    <property type="evidence" value="ECO:0007669"/>
    <property type="project" value="UniProtKB-UniRule"/>
</dbReference>
<accession>A0A1G8TCX0</accession>
<evidence type="ECO:0000256" key="5">
    <source>
        <dbReference type="ARBA" id="ARBA00022989"/>
    </source>
</evidence>
<keyword evidence="7" id="KW-0997">Cell inner membrane</keyword>
<organism evidence="9 10">
    <name type="scientific">Salipiger marinus</name>
    <dbReference type="NCBI Taxonomy" id="555512"/>
    <lineage>
        <taxon>Bacteria</taxon>
        <taxon>Pseudomonadati</taxon>
        <taxon>Pseudomonadota</taxon>
        <taxon>Alphaproteobacteria</taxon>
        <taxon>Rhodobacterales</taxon>
        <taxon>Roseobacteraceae</taxon>
        <taxon>Salipiger</taxon>
    </lineage>
</organism>
<feature type="transmembrane region" description="Helical" evidence="7">
    <location>
        <begin position="51"/>
        <end position="68"/>
    </location>
</feature>
<feature type="transmembrane region" description="Helical" evidence="7">
    <location>
        <begin position="93"/>
        <end position="113"/>
    </location>
</feature>